<feature type="coiled-coil region" evidence="7">
    <location>
        <begin position="41"/>
        <end position="72"/>
    </location>
</feature>
<dbReference type="Proteomes" id="UP000045978">
    <property type="component" value="Unassembled WGS sequence"/>
</dbReference>
<dbReference type="InterPro" id="IPR012842">
    <property type="entry name" value="T3SS_SctL/SctL2"/>
</dbReference>
<evidence type="ECO:0000256" key="7">
    <source>
        <dbReference type="SAM" id="Coils"/>
    </source>
</evidence>
<comment type="similarity">
    <text evidence="5">Belongs to the SctL stator family.</text>
</comment>
<keyword evidence="7" id="KW-0175">Coiled coil</keyword>
<gene>
    <name evidence="8" type="ORF">XTPLMG730_0044</name>
</gene>
<reference evidence="8 9" key="1">
    <citation type="submission" date="2015-07" db="EMBL/GenBank/DDBJ databases">
        <authorList>
            <person name="Noorani M."/>
        </authorList>
    </citation>
    <scope>NUCLEOTIDE SEQUENCE [LARGE SCALE GENOMIC DNA]</scope>
    <source>
        <strain evidence="8">LMG730</strain>
    </source>
</reference>
<evidence type="ECO:0000313" key="8">
    <source>
        <dbReference type="EMBL" id="CTP82443.1"/>
    </source>
</evidence>
<evidence type="ECO:0000313" key="9">
    <source>
        <dbReference type="Proteomes" id="UP000045978"/>
    </source>
</evidence>
<dbReference type="NCBIfam" id="TIGR02499">
    <property type="entry name" value="HrpE_YscL_not"/>
    <property type="match status" value="1"/>
</dbReference>
<dbReference type="InterPro" id="IPR051472">
    <property type="entry name" value="T3SS_Stator/FliH"/>
</dbReference>
<accession>A0A0K2ZBY1</accession>
<dbReference type="RefSeq" id="WP_053836733.1">
    <property type="nucleotide sequence ID" value="NZ_CP076251.1"/>
</dbReference>
<dbReference type="AlphaFoldDB" id="A0A0K2ZBY1"/>
<keyword evidence="4" id="KW-0653">Protein transport</keyword>
<dbReference type="GO" id="GO:0005829">
    <property type="term" value="C:cytosol"/>
    <property type="evidence" value="ECO:0007669"/>
    <property type="project" value="TreeGrafter"/>
</dbReference>
<sequence length="245" mass="27345">MGERGMMRLRTESHVAIDDDIVRREELSTVLELDRAEAQHRQRLLEDAERAHNQAQALVHNAQCEAERLRSAARARFQRVARLGYAAGRRGALRDWNMRSVRAMHDERQQWLRNRERLLQVVVDACAAMLGEDRGALYRRAAHALEQACAEAKFLQVQVAPGELASAQQAFARFAAQPGGLRVEVTECTTLAQGECRCEWDSGVFETGLQLQLDSLRDVLHKVLGNDAAVECAAAEEADAEAVTC</sequence>
<dbReference type="PANTHER" id="PTHR34982">
    <property type="entry name" value="YOP PROTEINS TRANSLOCATION PROTEIN L"/>
    <property type="match status" value="1"/>
</dbReference>
<evidence type="ECO:0000256" key="6">
    <source>
        <dbReference type="ARBA" id="ARBA00040494"/>
    </source>
</evidence>
<evidence type="ECO:0000256" key="1">
    <source>
        <dbReference type="ARBA" id="ARBA00004496"/>
    </source>
</evidence>
<dbReference type="EMBL" id="CXOJ01000001">
    <property type="protein sequence ID" value="CTP82443.1"/>
    <property type="molecule type" value="Genomic_DNA"/>
</dbReference>
<name>A0A0K2ZBY1_9XANT</name>
<dbReference type="PANTHER" id="PTHR34982:SF4">
    <property type="entry name" value="TYPE 3 SECRETION SYSTEM STATOR PROTEIN"/>
    <property type="match status" value="1"/>
</dbReference>
<proteinExistence type="inferred from homology"/>
<organism evidence="8 9">
    <name type="scientific">Xanthomonas graminis pv. phlei</name>
    <dbReference type="NCBI Taxonomy" id="487906"/>
    <lineage>
        <taxon>Bacteria</taxon>
        <taxon>Pseudomonadati</taxon>
        <taxon>Pseudomonadota</taxon>
        <taxon>Gammaproteobacteria</taxon>
        <taxon>Lysobacterales</taxon>
        <taxon>Lysobacteraceae</taxon>
        <taxon>Xanthomonas</taxon>
        <taxon>Xanthomonas translucens group</taxon>
        <taxon>Xanthomonas graminis</taxon>
    </lineage>
</organism>
<keyword evidence="2" id="KW-0813">Transport</keyword>
<evidence type="ECO:0000256" key="4">
    <source>
        <dbReference type="ARBA" id="ARBA00022927"/>
    </source>
</evidence>
<dbReference type="GO" id="GO:0030254">
    <property type="term" value="P:protein secretion by the type III secretion system"/>
    <property type="evidence" value="ECO:0007669"/>
    <property type="project" value="InterPro"/>
</dbReference>
<comment type="subcellular location">
    <subcellularLocation>
        <location evidence="1">Cytoplasm</location>
    </subcellularLocation>
</comment>
<protein>
    <recommendedName>
        <fullName evidence="6">Type 3 secretion system stator protein</fullName>
    </recommendedName>
</protein>
<evidence type="ECO:0000256" key="2">
    <source>
        <dbReference type="ARBA" id="ARBA00022448"/>
    </source>
</evidence>
<evidence type="ECO:0000256" key="5">
    <source>
        <dbReference type="ARBA" id="ARBA00024335"/>
    </source>
</evidence>
<evidence type="ECO:0000256" key="3">
    <source>
        <dbReference type="ARBA" id="ARBA00022490"/>
    </source>
</evidence>
<keyword evidence="3" id="KW-0963">Cytoplasm</keyword>